<evidence type="ECO:0000313" key="3">
    <source>
        <dbReference type="EMBL" id="KFO08037.1"/>
    </source>
</evidence>
<dbReference type="InterPro" id="IPR021569">
    <property type="entry name" value="TUG-UBL1"/>
</dbReference>
<feature type="non-terminal residue" evidence="3">
    <location>
        <position position="1"/>
    </location>
</feature>
<gene>
    <name evidence="3" type="ORF">N312_02020</name>
</gene>
<dbReference type="PROSITE" id="PS50033">
    <property type="entry name" value="UBX"/>
    <property type="match status" value="1"/>
</dbReference>
<accession>A0A087V5Z5</accession>
<dbReference type="CDD" id="cd17075">
    <property type="entry name" value="UBX1_UBXN9"/>
    <property type="match status" value="1"/>
</dbReference>
<dbReference type="SUPFAM" id="SSF54236">
    <property type="entry name" value="Ubiquitin-like"/>
    <property type="match status" value="2"/>
</dbReference>
<protein>
    <submittedName>
        <fullName evidence="3">Tether containing UBX domain for GLUT4</fullName>
    </submittedName>
</protein>
<dbReference type="Proteomes" id="UP000053309">
    <property type="component" value="Unassembled WGS sequence"/>
</dbReference>
<dbReference type="AlphaFoldDB" id="A0A087V5Z5"/>
<feature type="domain" description="UBX" evidence="2">
    <location>
        <begin position="332"/>
        <end position="399"/>
    </location>
</feature>
<dbReference type="InterPro" id="IPR029071">
    <property type="entry name" value="Ubiquitin-like_domsf"/>
</dbReference>
<evidence type="ECO:0000256" key="1">
    <source>
        <dbReference type="SAM" id="MobiDB-lite"/>
    </source>
</evidence>
<evidence type="ECO:0000313" key="4">
    <source>
        <dbReference type="Proteomes" id="UP000053309"/>
    </source>
</evidence>
<dbReference type="GO" id="GO:0006886">
    <property type="term" value="P:intracellular protein transport"/>
    <property type="evidence" value="ECO:0007669"/>
    <property type="project" value="TreeGrafter"/>
</dbReference>
<dbReference type="Gene3D" id="3.10.20.90">
    <property type="entry name" value="Phosphatidylinositol 3-kinase Catalytic Subunit, Chain A, domain 1"/>
    <property type="match status" value="3"/>
</dbReference>
<keyword evidence="4" id="KW-1185">Reference proteome</keyword>
<feature type="non-terminal residue" evidence="3">
    <location>
        <position position="399"/>
    </location>
</feature>
<dbReference type="InterPro" id="IPR001012">
    <property type="entry name" value="UBX_dom"/>
</dbReference>
<feature type="compositionally biased region" description="Polar residues" evidence="1">
    <location>
        <begin position="228"/>
        <end position="237"/>
    </location>
</feature>
<dbReference type="PANTHER" id="PTHR46467:SF1">
    <property type="entry name" value="TETHER CONTAINING UBX DOMAIN FOR GLUT4"/>
    <property type="match status" value="1"/>
</dbReference>
<proteinExistence type="predicted"/>
<organism evidence="3 4">
    <name type="scientific">Balearica regulorum gibbericeps</name>
    <name type="common">East African grey crowned-crane</name>
    <dbReference type="NCBI Taxonomy" id="100784"/>
    <lineage>
        <taxon>Eukaryota</taxon>
        <taxon>Metazoa</taxon>
        <taxon>Chordata</taxon>
        <taxon>Craniata</taxon>
        <taxon>Vertebrata</taxon>
        <taxon>Euteleostomi</taxon>
        <taxon>Archelosauria</taxon>
        <taxon>Archosauria</taxon>
        <taxon>Dinosauria</taxon>
        <taxon>Saurischia</taxon>
        <taxon>Theropoda</taxon>
        <taxon>Coelurosauria</taxon>
        <taxon>Aves</taxon>
        <taxon>Neognathae</taxon>
        <taxon>Neoaves</taxon>
        <taxon>Gruiformes</taxon>
        <taxon>Gruidae</taxon>
        <taxon>Balearica</taxon>
    </lineage>
</organism>
<dbReference type="GO" id="GO:0042593">
    <property type="term" value="P:glucose homeostasis"/>
    <property type="evidence" value="ECO:0007669"/>
    <property type="project" value="TreeGrafter"/>
</dbReference>
<name>A0A087V5Z5_BALRE</name>
<dbReference type="CDD" id="cd16118">
    <property type="entry name" value="UBX2_UBXN9"/>
    <property type="match status" value="1"/>
</dbReference>
<reference evidence="3 4" key="1">
    <citation type="submission" date="2014-04" db="EMBL/GenBank/DDBJ databases">
        <title>Genome evolution of avian class.</title>
        <authorList>
            <person name="Zhang G."/>
            <person name="Li C."/>
        </authorList>
    </citation>
    <scope>NUCLEOTIDE SEQUENCE [LARGE SCALE GENOMIC DNA]</scope>
    <source>
        <strain evidence="3">BGI_N312</strain>
    </source>
</reference>
<sequence>FQRSVLDLSLQWRFARLPNNAKLEMVPVSKRVGVGNTVRIALQLDDGSRLQDTFLCQQTLWELLNHFAKIREFMEQHGEFSPVCIYMRDEISGKDALEKTMLKSLGLTGGSAIIRVVMKKCSSSGQEEAVGATVQCDELTVRPGSTEGAVDVSLPQANTFPKDLDHRDVAMSLNSCTDIQDSIRESHASLDELRPSSEPESTPFVPFFGDGQRLGDSSVAAPSLGLDTPSSKLPTTFSSPGGPSKPKKSKNSQELQKEQEQLLEREPLVCHLDLLESLPAGPEELPDEFFEVTVDDVRKRLAQLQSERQKRLEEAPLMTKSLRETQLKEKLERYPKVVLRVHFPDRHVLQGFFRPSETVGILRDFVRSHLADADLPFYLFIAPPRIILNDESLTLFEVR</sequence>
<dbReference type="PANTHER" id="PTHR46467">
    <property type="entry name" value="TETHER CONTAINING UBX DOMAIN FOR GLUT4"/>
    <property type="match status" value="1"/>
</dbReference>
<dbReference type="GO" id="GO:0012506">
    <property type="term" value="C:vesicle membrane"/>
    <property type="evidence" value="ECO:0007669"/>
    <property type="project" value="TreeGrafter"/>
</dbReference>
<dbReference type="EMBL" id="KL481098">
    <property type="protein sequence ID" value="KFO08037.1"/>
    <property type="molecule type" value="Genomic_DNA"/>
</dbReference>
<dbReference type="InterPro" id="IPR059238">
    <property type="entry name" value="UBX1_UBXN9"/>
</dbReference>
<feature type="region of interest" description="Disordered" evidence="1">
    <location>
        <begin position="189"/>
        <end position="260"/>
    </location>
</feature>
<evidence type="ECO:0000259" key="2">
    <source>
        <dbReference type="PROSITE" id="PS50033"/>
    </source>
</evidence>
<dbReference type="Pfam" id="PF00789">
    <property type="entry name" value="UBX"/>
    <property type="match status" value="1"/>
</dbReference>
<dbReference type="GO" id="GO:0005737">
    <property type="term" value="C:cytoplasm"/>
    <property type="evidence" value="ECO:0007669"/>
    <property type="project" value="TreeGrafter"/>
</dbReference>
<dbReference type="Pfam" id="PF11470">
    <property type="entry name" value="TUG-UBL1"/>
    <property type="match status" value="1"/>
</dbReference>
<dbReference type="GO" id="GO:0005634">
    <property type="term" value="C:nucleus"/>
    <property type="evidence" value="ECO:0007669"/>
    <property type="project" value="TreeGrafter"/>
</dbReference>